<proteinExistence type="predicted"/>
<dbReference type="PROSITE" id="PS51257">
    <property type="entry name" value="PROKAR_LIPOPROTEIN"/>
    <property type="match status" value="1"/>
</dbReference>
<feature type="chain" id="PRO_5009930015" description="DUF1131 domain-containing protein" evidence="1">
    <location>
        <begin position="24"/>
        <end position="195"/>
    </location>
</feature>
<sequence>MRRKAFWRTTIVLAGLLMTAACTTETATSPVAEAPVARGHAVRFTAASAGPVTAETAYSASSLGALMPQFQIKPIETANENNTTSALAAFSNGLQVMQFLRGSNGRVGEVFGVSENIVGPNGERLGMTFRQARVSHGSCRMGGELWTDMAICPAPGTRNVFLVFAVPQYRGPLDKLPPPAELDGAELQRIVWRPA</sequence>
<dbReference type="EMBL" id="FRXO01000010">
    <property type="protein sequence ID" value="SHO67049.1"/>
    <property type="molecule type" value="Genomic_DNA"/>
</dbReference>
<evidence type="ECO:0000313" key="2">
    <source>
        <dbReference type="EMBL" id="SHO67049.1"/>
    </source>
</evidence>
<keyword evidence="1" id="KW-0732">Signal</keyword>
<dbReference type="AlphaFoldDB" id="A0A1M7ZQG2"/>
<reference evidence="2 3" key="1">
    <citation type="submission" date="2016-12" db="EMBL/GenBank/DDBJ databases">
        <authorList>
            <person name="Song W.-J."/>
            <person name="Kurnit D.M."/>
        </authorList>
    </citation>
    <scope>NUCLEOTIDE SEQUENCE [LARGE SCALE GENOMIC DNA]</scope>
    <source>
        <strain evidence="2 3">DSM 19599</strain>
    </source>
</reference>
<dbReference type="InterPro" id="IPR038714">
    <property type="entry name" value="YfeY-like_sf"/>
</dbReference>
<dbReference type="InterPro" id="IPR010938">
    <property type="entry name" value="DUF1131"/>
</dbReference>
<gene>
    <name evidence="2" type="ORF">SAMN02745172_03712</name>
</gene>
<accession>A0A1M7ZQG2</accession>
<evidence type="ECO:0000313" key="3">
    <source>
        <dbReference type="Proteomes" id="UP000186406"/>
    </source>
</evidence>
<dbReference type="Pfam" id="PF06572">
    <property type="entry name" value="DUF1131"/>
    <property type="match status" value="1"/>
</dbReference>
<dbReference type="Gene3D" id="2.60.460.10">
    <property type="entry name" value="protein yfey like domain"/>
    <property type="match status" value="1"/>
</dbReference>
<feature type="signal peptide" evidence="1">
    <location>
        <begin position="1"/>
        <end position="23"/>
    </location>
</feature>
<organism evidence="2 3">
    <name type="scientific">Pseudoxanthobacter soli DSM 19599</name>
    <dbReference type="NCBI Taxonomy" id="1123029"/>
    <lineage>
        <taxon>Bacteria</taxon>
        <taxon>Pseudomonadati</taxon>
        <taxon>Pseudomonadota</taxon>
        <taxon>Alphaproteobacteria</taxon>
        <taxon>Hyphomicrobiales</taxon>
        <taxon>Segnochrobactraceae</taxon>
        <taxon>Pseudoxanthobacter</taxon>
    </lineage>
</organism>
<keyword evidence="3" id="KW-1185">Reference proteome</keyword>
<dbReference type="Proteomes" id="UP000186406">
    <property type="component" value="Unassembled WGS sequence"/>
</dbReference>
<dbReference type="RefSeq" id="WP_073631489.1">
    <property type="nucleotide sequence ID" value="NZ_FRXO01000010.1"/>
</dbReference>
<protein>
    <recommendedName>
        <fullName evidence="4">DUF1131 domain-containing protein</fullName>
    </recommendedName>
</protein>
<evidence type="ECO:0008006" key="4">
    <source>
        <dbReference type="Google" id="ProtNLM"/>
    </source>
</evidence>
<evidence type="ECO:0000256" key="1">
    <source>
        <dbReference type="SAM" id="SignalP"/>
    </source>
</evidence>
<name>A0A1M7ZQG2_9HYPH</name>